<accession>A0ACA9P621</accession>
<proteinExistence type="predicted"/>
<evidence type="ECO:0000313" key="1">
    <source>
        <dbReference type="EMBL" id="CAG8692396.1"/>
    </source>
</evidence>
<keyword evidence="2" id="KW-1185">Reference proteome</keyword>
<evidence type="ECO:0000313" key="2">
    <source>
        <dbReference type="Proteomes" id="UP000789525"/>
    </source>
</evidence>
<dbReference type="Proteomes" id="UP000789525">
    <property type="component" value="Unassembled WGS sequence"/>
</dbReference>
<name>A0ACA9P621_9GLOM</name>
<comment type="caution">
    <text evidence="1">The sequence shown here is derived from an EMBL/GenBank/DDBJ whole genome shotgun (WGS) entry which is preliminary data.</text>
</comment>
<dbReference type="EMBL" id="CAJVPT010029909">
    <property type="protein sequence ID" value="CAG8692396.1"/>
    <property type="molecule type" value="Genomic_DNA"/>
</dbReference>
<gene>
    <name evidence="1" type="ORF">ACOLOM_LOCUS9879</name>
</gene>
<organism evidence="1 2">
    <name type="scientific">Acaulospora colombiana</name>
    <dbReference type="NCBI Taxonomy" id="27376"/>
    <lineage>
        <taxon>Eukaryota</taxon>
        <taxon>Fungi</taxon>
        <taxon>Fungi incertae sedis</taxon>
        <taxon>Mucoromycota</taxon>
        <taxon>Glomeromycotina</taxon>
        <taxon>Glomeromycetes</taxon>
        <taxon>Diversisporales</taxon>
        <taxon>Acaulosporaceae</taxon>
        <taxon>Acaulospora</taxon>
    </lineage>
</organism>
<reference evidence="1" key="1">
    <citation type="submission" date="2021-06" db="EMBL/GenBank/DDBJ databases">
        <authorList>
            <person name="Kallberg Y."/>
            <person name="Tangrot J."/>
            <person name="Rosling A."/>
        </authorList>
    </citation>
    <scope>NUCLEOTIDE SEQUENCE</scope>
    <source>
        <strain evidence="1">CL356</strain>
    </source>
</reference>
<feature type="non-terminal residue" evidence="1">
    <location>
        <position position="1"/>
    </location>
</feature>
<sequence>YSLVTPLVTCCYLFVLLLRLLHMSGPLIAATDGLTVAFDSIIVKSDTSRKPVNLNTTGVTCATYNGDGDVFIGTQSGSVEKYNNIGQHMASMFTSNDPVVSLLVKDATTLIVGTKGNVTRVSMPNGENIGEPTLVEGGMQSLCVSNDRDLLSIVTQDSIQIKNLTTDNIFALGVGLSPTNFGLSQFHPRKPSTLVVASDVQIFVFDIQKPDSPIKIIPLGTKQKVVGLAFIPNSKCPMAVALQEGDVHLLDLEKDKPSVCSTSSSLSTRPSDNPPSLIRKIEFKRRLCNLDVSSDGNWVLVGTEDGSILMQDIRLPGRSIRSLPVQPGKAVRMMASQRNPGPSTGTTADKAGTTISRAGKEPITASKAITNNVTTRNTRTLSGSGANLKKEPTTSSNATVPTPGAGLRGKRTGEALVVSPKPTSKPLDNTSSDKNSQARKSGSPTPRIAKPGSPRPISRRTSTGTSAGSPALSSHSAIRTVPLRKVRVSFDKLPYTPSKSPTDSKATTERSPSPDLPTAEDISAVFQQPIDIPPILSNDQEDDNSTTMEPFSTPATKLDNTPDISVANTANTTNMTNIKGHRKTGSIMNAVNKTNRSTHLSPTTPSKSKGPHDRLKAGAMQLSPRRSPAMPPVSQANAQELLRNMIREVMFEQQEEVKEELRGMHLDLVKMGRTWKNDLRSLMAEYVGDFKALRLENEILRAENDRLRRGY</sequence>
<protein>
    <submittedName>
        <fullName evidence="1">13349_t:CDS:1</fullName>
    </submittedName>
</protein>